<evidence type="ECO:0000256" key="2">
    <source>
        <dbReference type="ARBA" id="ARBA00008806"/>
    </source>
</evidence>
<proteinExistence type="inferred from homology"/>
<keyword evidence="4" id="KW-0812">Transmembrane</keyword>
<dbReference type="InterPro" id="IPR051539">
    <property type="entry name" value="T4SS-coupling_protein"/>
</dbReference>
<dbReference type="EMBL" id="JAEMUK010000001">
    <property type="protein sequence ID" value="MBJ7541966.1"/>
    <property type="molecule type" value="Genomic_DNA"/>
</dbReference>
<comment type="caution">
    <text evidence="8">The sequence shown here is derived from an EMBL/GenBank/DDBJ whole genome shotgun (WGS) entry which is preliminary data.</text>
</comment>
<dbReference type="AlphaFoldDB" id="A0A8I1GDZ0"/>
<keyword evidence="9" id="KW-1185">Reference proteome</keyword>
<evidence type="ECO:0000256" key="6">
    <source>
        <dbReference type="ARBA" id="ARBA00023136"/>
    </source>
</evidence>
<evidence type="ECO:0000256" key="4">
    <source>
        <dbReference type="ARBA" id="ARBA00022692"/>
    </source>
</evidence>
<dbReference type="InterPro" id="IPR003688">
    <property type="entry name" value="TraG/VirD4"/>
</dbReference>
<dbReference type="PANTHER" id="PTHR37937">
    <property type="entry name" value="CONJUGATIVE TRANSFER: DNA TRANSPORT"/>
    <property type="match status" value="1"/>
</dbReference>
<dbReference type="Gene3D" id="3.40.50.300">
    <property type="entry name" value="P-loop containing nucleotide triphosphate hydrolases"/>
    <property type="match status" value="1"/>
</dbReference>
<keyword evidence="6" id="KW-0472">Membrane</keyword>
<gene>
    <name evidence="8" type="ORF">JDN41_00150</name>
</gene>
<sequence>MVWWIFRQWLRLLQGAFRVAFLASRFLLKILLRHIRGSPTTFGSARFATRRDLRRAGNLKGSGLILAKSGRKLLRYNQPEGSVIVFAPQGAGKGVGIVVPNLLDYRGSVVCTDPKGENYAVTARRRSEFGPVWRLNLADPAASHSFNPLDIIVPGSATALDDAKVLADLMLPHDKREEGHWRRRAHDVLTGFVLYVAETYQKAPPLRTLAELHRMLCAPRAVLEATLQTMQGSPTPKVREVAGHLLRTLDVEETSNILSNILKGTEPWSAGGAAAAVSSWSDFDLKSLYSSPQSLYLIVPEELLSVYAGFLRVMVGLSMNGVFRAGRVSLPPAHRPLFLLDECAALGYLEPLEKGMGYLRAYGRAILIFQDVHQLESTYSRAKSIIANSAVQVAFAVNDAATARMLSEQLGQTTVTSRSLGISQASDAVVRHHAQAGFAEAGRPLLDPSEILRLPRNDVLVFMTGSSRSPVRAQRLVYFNESCFNGLWDRWRGGGAPGQPAASSLHGGGAQPPASQTAAPPQAAAPPPASPRRQAARP</sequence>
<evidence type="ECO:0000256" key="7">
    <source>
        <dbReference type="SAM" id="MobiDB-lite"/>
    </source>
</evidence>
<accession>A0A8I1GDZ0</accession>
<comment type="subcellular location">
    <subcellularLocation>
        <location evidence="1">Cell membrane</location>
        <topology evidence="1">Multi-pass membrane protein</topology>
    </subcellularLocation>
</comment>
<dbReference type="InterPro" id="IPR027417">
    <property type="entry name" value="P-loop_NTPase"/>
</dbReference>
<dbReference type="SUPFAM" id="SSF52540">
    <property type="entry name" value="P-loop containing nucleoside triphosphate hydrolases"/>
    <property type="match status" value="1"/>
</dbReference>
<evidence type="ECO:0000256" key="1">
    <source>
        <dbReference type="ARBA" id="ARBA00004651"/>
    </source>
</evidence>
<dbReference type="PANTHER" id="PTHR37937:SF1">
    <property type="entry name" value="CONJUGATIVE TRANSFER: DNA TRANSPORT"/>
    <property type="match status" value="1"/>
</dbReference>
<dbReference type="GO" id="GO:0005886">
    <property type="term" value="C:plasma membrane"/>
    <property type="evidence" value="ECO:0007669"/>
    <property type="project" value="UniProtKB-SubCell"/>
</dbReference>
<keyword evidence="3" id="KW-1003">Cell membrane</keyword>
<feature type="region of interest" description="Disordered" evidence="7">
    <location>
        <begin position="495"/>
        <end position="538"/>
    </location>
</feature>
<name>A0A8I1GDZ0_9HYPH</name>
<dbReference type="Proteomes" id="UP000623250">
    <property type="component" value="Unassembled WGS sequence"/>
</dbReference>
<dbReference type="CDD" id="cd01127">
    <property type="entry name" value="TrwB_TraG_TraD_VirD4"/>
    <property type="match status" value="2"/>
</dbReference>
<dbReference type="Pfam" id="PF02534">
    <property type="entry name" value="T4SS-DNA_transf"/>
    <property type="match status" value="1"/>
</dbReference>
<organism evidence="8 9">
    <name type="scientific">Rhodomicrobium udaipurense</name>
    <dbReference type="NCBI Taxonomy" id="1202716"/>
    <lineage>
        <taxon>Bacteria</taxon>
        <taxon>Pseudomonadati</taxon>
        <taxon>Pseudomonadota</taxon>
        <taxon>Alphaproteobacteria</taxon>
        <taxon>Hyphomicrobiales</taxon>
        <taxon>Hyphomicrobiaceae</taxon>
        <taxon>Rhodomicrobium</taxon>
    </lineage>
</organism>
<evidence type="ECO:0000313" key="9">
    <source>
        <dbReference type="Proteomes" id="UP000623250"/>
    </source>
</evidence>
<keyword evidence="5" id="KW-1133">Transmembrane helix</keyword>
<comment type="similarity">
    <text evidence="2">Belongs to the VirD4/TraG family.</text>
</comment>
<evidence type="ECO:0000313" key="8">
    <source>
        <dbReference type="EMBL" id="MBJ7541966.1"/>
    </source>
</evidence>
<evidence type="ECO:0000256" key="5">
    <source>
        <dbReference type="ARBA" id="ARBA00022989"/>
    </source>
</evidence>
<feature type="compositionally biased region" description="Low complexity" evidence="7">
    <location>
        <begin position="511"/>
        <end position="522"/>
    </location>
</feature>
<evidence type="ECO:0000256" key="3">
    <source>
        <dbReference type="ARBA" id="ARBA00022475"/>
    </source>
</evidence>
<reference evidence="8 9" key="1">
    <citation type="submission" date="2020-12" db="EMBL/GenBank/DDBJ databases">
        <title>Revised draft genomes of Rhodomicrobium vannielii ATCC 17100 and Rhodomicrobium udaipurense JA643.</title>
        <authorList>
            <person name="Conners E.M."/>
            <person name="Davenport E.J."/>
            <person name="Bose A."/>
        </authorList>
    </citation>
    <scope>NUCLEOTIDE SEQUENCE [LARGE SCALE GENOMIC DNA]</scope>
    <source>
        <strain evidence="8 9">JA643</strain>
    </source>
</reference>
<protein>
    <submittedName>
        <fullName evidence="8">Type IV secretory system conjugative DNA transfer family protein</fullName>
    </submittedName>
</protein>